<name>A0A5B3G8E8_9BACT</name>
<protein>
    <recommendedName>
        <fullName evidence="5">PorT family protein</fullName>
    </recommendedName>
</protein>
<dbReference type="InterPro" id="IPR011250">
    <property type="entry name" value="OMP/PagP_B-barrel"/>
</dbReference>
<evidence type="ECO:0000256" key="2">
    <source>
        <dbReference type="SAM" id="Phobius"/>
    </source>
</evidence>
<feature type="compositionally biased region" description="Low complexity" evidence="1">
    <location>
        <begin position="168"/>
        <end position="194"/>
    </location>
</feature>
<dbReference type="EMBL" id="VVXK01000011">
    <property type="protein sequence ID" value="KAA2369908.1"/>
    <property type="molecule type" value="Genomic_DNA"/>
</dbReference>
<feature type="transmembrane region" description="Helical" evidence="2">
    <location>
        <begin position="60"/>
        <end position="78"/>
    </location>
</feature>
<comment type="caution">
    <text evidence="3">The sequence shown here is derived from an EMBL/GenBank/DDBJ whole genome shotgun (WGS) entry which is preliminary data.</text>
</comment>
<proteinExistence type="predicted"/>
<gene>
    <name evidence="3" type="ORF">F2Y13_08980</name>
</gene>
<feature type="region of interest" description="Disordered" evidence="1">
    <location>
        <begin position="18"/>
        <end position="49"/>
    </location>
</feature>
<feature type="compositionally biased region" description="Low complexity" evidence="1">
    <location>
        <begin position="217"/>
        <end position="231"/>
    </location>
</feature>
<evidence type="ECO:0000313" key="4">
    <source>
        <dbReference type="Proteomes" id="UP000323567"/>
    </source>
</evidence>
<dbReference type="SUPFAM" id="SSF56925">
    <property type="entry name" value="OMPA-like"/>
    <property type="match status" value="1"/>
</dbReference>
<keyword evidence="2" id="KW-0812">Transmembrane</keyword>
<dbReference type="Proteomes" id="UP000323567">
    <property type="component" value="Unassembled WGS sequence"/>
</dbReference>
<keyword evidence="2" id="KW-1133">Transmembrane helix</keyword>
<keyword evidence="2" id="KW-0472">Membrane</keyword>
<feature type="region of interest" description="Disordered" evidence="1">
    <location>
        <begin position="168"/>
        <end position="231"/>
    </location>
</feature>
<accession>A0A5B3G8E8</accession>
<evidence type="ECO:0008006" key="5">
    <source>
        <dbReference type="Google" id="ProtNLM"/>
    </source>
</evidence>
<evidence type="ECO:0000256" key="1">
    <source>
        <dbReference type="SAM" id="MobiDB-lite"/>
    </source>
</evidence>
<organism evidence="3 4">
    <name type="scientific">Alistipes shahii</name>
    <dbReference type="NCBI Taxonomy" id="328814"/>
    <lineage>
        <taxon>Bacteria</taxon>
        <taxon>Pseudomonadati</taxon>
        <taxon>Bacteroidota</taxon>
        <taxon>Bacteroidia</taxon>
        <taxon>Bacteroidales</taxon>
        <taxon>Rikenellaceae</taxon>
        <taxon>Alistipes</taxon>
    </lineage>
</organism>
<dbReference type="AlphaFoldDB" id="A0A5B3G8E8"/>
<sequence length="455" mass="47374">MKQDKDWIKAMRNALRDAELPPPAGGWERLQRELGGAAPGPEVSGTKPRGSVWRIYRPRIAAAAAAVLILAVAGEFLLRPDKALENDGTVIASVAEDGATAVAIPQPAEPETVRDALAKAVGLPREQVAGEASSAGRRSLLAAAAGQPAQTAALKNLRTDGEPAVRPGEVAAAEVSGEAAKASSGETAKASSGEVAKAASGDTAKAGASGERASKQASGRPATRSAAGAAGRAGFSDEPFVAYTKPHKKASFSLFAGGGVAGGNSEGLAPRMLNTSITNDASSVIGNGNSLAPLRSSGYGESSFRHHQPLSFGIAVRKEFAHGLSLESGVNYTLLRSDVRMQYTSDDVAQKLHFIGVPLRFNWQFLERGRFSLYMGAGGMVEKCVSARLGSETVDEPGVQWSALAAVGAQYRVGGMVGLYFEPEGSYYFTETGLRTSRTDSPLTLTLRLGVRLSF</sequence>
<dbReference type="RefSeq" id="WP_149887429.1">
    <property type="nucleotide sequence ID" value="NZ_CAUEJE010000013.1"/>
</dbReference>
<reference evidence="3 4" key="1">
    <citation type="journal article" date="2019" name="Nat. Med.">
        <title>A library of human gut bacterial isolates paired with longitudinal multiomics data enables mechanistic microbiome research.</title>
        <authorList>
            <person name="Poyet M."/>
            <person name="Groussin M."/>
            <person name="Gibbons S.M."/>
            <person name="Avila-Pacheco J."/>
            <person name="Jiang X."/>
            <person name="Kearney S.M."/>
            <person name="Perrotta A.R."/>
            <person name="Berdy B."/>
            <person name="Zhao S."/>
            <person name="Lieberman T.D."/>
            <person name="Swanson P.K."/>
            <person name="Smith M."/>
            <person name="Roesemann S."/>
            <person name="Alexander J.E."/>
            <person name="Rich S.A."/>
            <person name="Livny J."/>
            <person name="Vlamakis H."/>
            <person name="Clish C."/>
            <person name="Bullock K."/>
            <person name="Deik A."/>
            <person name="Scott J."/>
            <person name="Pierce K.A."/>
            <person name="Xavier R.J."/>
            <person name="Alm E.J."/>
        </authorList>
    </citation>
    <scope>NUCLEOTIDE SEQUENCE [LARGE SCALE GENOMIC DNA]</scope>
    <source>
        <strain evidence="3 4">BIOML-A2</strain>
    </source>
</reference>
<evidence type="ECO:0000313" key="3">
    <source>
        <dbReference type="EMBL" id="KAA2369908.1"/>
    </source>
</evidence>